<evidence type="ECO:0000313" key="2">
    <source>
        <dbReference type="EMBL" id="PGH12465.1"/>
    </source>
</evidence>
<dbReference type="InterPro" id="IPR056632">
    <property type="entry name" value="DUF7730"/>
</dbReference>
<name>A0A2B7XU49_9EURO</name>
<sequence>MFNFLLPLRRFFQRSSSPAPESRPEPEPRTEQECYFLNRLPPELRIQIYKLVFSRDTIHLLHNKGRISHIRTPPPARLRSGKLIVRYTRCPINIPHISSLLLTCRQIHKEAAPLFYSTPIFRVSLQETWNLFAKHIGPENLSNVRSLWAPAYPQTQLSFGQACGNGRGQSRAGDLSADSYREDEKKVYDEFYDVLATKMVGLRVLMLVLVSLPEGMARSREAEWHAPLRRMRGLQRFLLEIRNETDAEAGDTKELIRFLEKTICAPREDAK</sequence>
<dbReference type="Proteomes" id="UP000223968">
    <property type="component" value="Unassembled WGS sequence"/>
</dbReference>
<dbReference type="EMBL" id="PDNB01000058">
    <property type="protein sequence ID" value="PGH12465.1"/>
    <property type="molecule type" value="Genomic_DNA"/>
</dbReference>
<dbReference type="STRING" id="1447875.A0A2B7XU49"/>
<dbReference type="OrthoDB" id="515692at2759"/>
<dbReference type="PANTHER" id="PTHR38790">
    <property type="entry name" value="2EXR DOMAIN-CONTAINING PROTEIN-RELATED"/>
    <property type="match status" value="1"/>
</dbReference>
<dbReference type="PANTHER" id="PTHR38790:SF4">
    <property type="entry name" value="2EXR DOMAIN-CONTAINING PROTEIN"/>
    <property type="match status" value="1"/>
</dbReference>
<dbReference type="AlphaFoldDB" id="A0A2B7XU49"/>
<evidence type="ECO:0000259" key="1">
    <source>
        <dbReference type="Pfam" id="PF24864"/>
    </source>
</evidence>
<reference evidence="2 3" key="1">
    <citation type="submission" date="2017-10" db="EMBL/GenBank/DDBJ databases">
        <title>Comparative genomics in systemic dimorphic fungi from Ajellomycetaceae.</title>
        <authorList>
            <person name="Munoz J.F."/>
            <person name="Mcewen J.G."/>
            <person name="Clay O.K."/>
            <person name="Cuomo C.A."/>
        </authorList>
    </citation>
    <scope>NUCLEOTIDE SEQUENCE [LARGE SCALE GENOMIC DNA]</scope>
    <source>
        <strain evidence="2 3">UAMH5409</strain>
    </source>
</reference>
<dbReference type="Pfam" id="PF24864">
    <property type="entry name" value="DUF7730"/>
    <property type="match status" value="1"/>
</dbReference>
<proteinExistence type="predicted"/>
<keyword evidence="3" id="KW-1185">Reference proteome</keyword>
<feature type="domain" description="DUF7730" evidence="1">
    <location>
        <begin position="30"/>
        <end position="237"/>
    </location>
</feature>
<accession>A0A2B7XU49</accession>
<protein>
    <recommendedName>
        <fullName evidence="1">DUF7730 domain-containing protein</fullName>
    </recommendedName>
</protein>
<evidence type="ECO:0000313" key="3">
    <source>
        <dbReference type="Proteomes" id="UP000223968"/>
    </source>
</evidence>
<gene>
    <name evidence="2" type="ORF">AJ79_04302</name>
</gene>
<organism evidence="2 3">
    <name type="scientific">Helicocarpus griseus UAMH5409</name>
    <dbReference type="NCBI Taxonomy" id="1447875"/>
    <lineage>
        <taxon>Eukaryota</taxon>
        <taxon>Fungi</taxon>
        <taxon>Dikarya</taxon>
        <taxon>Ascomycota</taxon>
        <taxon>Pezizomycotina</taxon>
        <taxon>Eurotiomycetes</taxon>
        <taxon>Eurotiomycetidae</taxon>
        <taxon>Onygenales</taxon>
        <taxon>Ajellomycetaceae</taxon>
        <taxon>Helicocarpus</taxon>
    </lineage>
</organism>
<comment type="caution">
    <text evidence="2">The sequence shown here is derived from an EMBL/GenBank/DDBJ whole genome shotgun (WGS) entry which is preliminary data.</text>
</comment>